<dbReference type="InterPro" id="IPR019342">
    <property type="entry name" value="NADH_UbQ_OxRdtase_FeS-su5"/>
</dbReference>
<dbReference type="Proteomes" id="UP000828390">
    <property type="component" value="Unassembled WGS sequence"/>
</dbReference>
<dbReference type="GO" id="GO:0005743">
    <property type="term" value="C:mitochondrial inner membrane"/>
    <property type="evidence" value="ECO:0007669"/>
    <property type="project" value="UniProtKB-SubCell"/>
</dbReference>
<feature type="disulfide bond" evidence="12">
    <location>
        <begin position="66"/>
        <end position="79"/>
    </location>
</feature>
<evidence type="ECO:0000256" key="7">
    <source>
        <dbReference type="ARBA" id="ARBA00022792"/>
    </source>
</evidence>
<keyword evidence="10" id="KW-0472">Membrane</keyword>
<evidence type="ECO:0000256" key="12">
    <source>
        <dbReference type="PIRSR" id="PIRSR619342-50"/>
    </source>
</evidence>
<evidence type="ECO:0000313" key="14">
    <source>
        <dbReference type="EMBL" id="KAH3849782.1"/>
    </source>
</evidence>
<dbReference type="EMBL" id="JAIWYP010000003">
    <property type="protein sequence ID" value="KAH3849782.1"/>
    <property type="molecule type" value="Genomic_DNA"/>
</dbReference>
<dbReference type="AlphaFoldDB" id="A0A9D4R0R0"/>
<comment type="subcellular location">
    <subcellularLocation>
        <location evidence="3">Mitochondrion inner membrane</location>
        <topology evidence="3">Peripheral membrane protein</topology>
    </subcellularLocation>
    <subcellularLocation>
        <location evidence="2">Mitochondrion intermembrane space</location>
    </subcellularLocation>
</comment>
<comment type="similarity">
    <text evidence="4">Belongs to the complex I NDUFS5 subunit family.</text>
</comment>
<evidence type="ECO:0000256" key="4">
    <source>
        <dbReference type="ARBA" id="ARBA00007372"/>
    </source>
</evidence>
<keyword evidence="11 12" id="KW-1015">Disulfide bond</keyword>
<evidence type="ECO:0000256" key="3">
    <source>
        <dbReference type="ARBA" id="ARBA00004637"/>
    </source>
</evidence>
<accession>A0A9D4R0R0</accession>
<evidence type="ECO:0000256" key="1">
    <source>
        <dbReference type="ARBA" id="ARBA00003195"/>
    </source>
</evidence>
<keyword evidence="9" id="KW-0496">Mitochondrion</keyword>
<evidence type="ECO:0000256" key="10">
    <source>
        <dbReference type="ARBA" id="ARBA00023136"/>
    </source>
</evidence>
<reference evidence="14" key="2">
    <citation type="submission" date="2020-11" db="EMBL/GenBank/DDBJ databases">
        <authorList>
            <person name="McCartney M.A."/>
            <person name="Auch B."/>
            <person name="Kono T."/>
            <person name="Mallez S."/>
            <person name="Becker A."/>
            <person name="Gohl D.M."/>
            <person name="Silverstein K.A.T."/>
            <person name="Koren S."/>
            <person name="Bechman K.B."/>
            <person name="Herman A."/>
            <person name="Abrahante J.E."/>
            <person name="Garbe J."/>
        </authorList>
    </citation>
    <scope>NUCLEOTIDE SEQUENCE</scope>
    <source>
        <strain evidence="14">Duluth1</strain>
        <tissue evidence="14">Whole animal</tissue>
    </source>
</reference>
<evidence type="ECO:0000256" key="8">
    <source>
        <dbReference type="ARBA" id="ARBA00022982"/>
    </source>
</evidence>
<evidence type="ECO:0000256" key="2">
    <source>
        <dbReference type="ARBA" id="ARBA00004569"/>
    </source>
</evidence>
<proteinExistence type="inferred from homology"/>
<comment type="caution">
    <text evidence="14">The sequence shown here is derived from an EMBL/GenBank/DDBJ whole genome shotgun (WGS) entry which is preliminary data.</text>
</comment>
<sequence length="125" mass="14435">MAETVASAPVAETPAKPKERAGYDTETGKKKSTYRLLMLPSRVPYIDYFGLGDLRCGDMEIEWRKCAQTTGLVQSKTKCKVEWEDFFECKKQIKTLHRRQEIFRARLREGSEKGNIIHPDGDFFK</sequence>
<evidence type="ECO:0000256" key="13">
    <source>
        <dbReference type="SAM" id="MobiDB-lite"/>
    </source>
</evidence>
<feature type="disulfide bond" evidence="12">
    <location>
        <begin position="56"/>
        <end position="89"/>
    </location>
</feature>
<dbReference type="GO" id="GO:0005758">
    <property type="term" value="C:mitochondrial intermembrane space"/>
    <property type="evidence" value="ECO:0007669"/>
    <property type="project" value="UniProtKB-SubCell"/>
</dbReference>
<dbReference type="Pfam" id="PF10200">
    <property type="entry name" value="Ndufs5"/>
    <property type="match status" value="1"/>
</dbReference>
<evidence type="ECO:0000256" key="6">
    <source>
        <dbReference type="ARBA" id="ARBA00022660"/>
    </source>
</evidence>
<feature type="compositionally biased region" description="Basic and acidic residues" evidence="13">
    <location>
        <begin position="15"/>
        <end position="29"/>
    </location>
</feature>
<protein>
    <recommendedName>
        <fullName evidence="16">NADH dehydrogenase [ubiquinone] iron-sulfur protein 5</fullName>
    </recommendedName>
</protein>
<evidence type="ECO:0000256" key="5">
    <source>
        <dbReference type="ARBA" id="ARBA00022448"/>
    </source>
</evidence>
<evidence type="ECO:0008006" key="16">
    <source>
        <dbReference type="Google" id="ProtNLM"/>
    </source>
</evidence>
<evidence type="ECO:0000256" key="9">
    <source>
        <dbReference type="ARBA" id="ARBA00023128"/>
    </source>
</evidence>
<reference evidence="14" key="1">
    <citation type="journal article" date="2019" name="bioRxiv">
        <title>The Genome of the Zebra Mussel, Dreissena polymorpha: A Resource for Invasive Species Research.</title>
        <authorList>
            <person name="McCartney M.A."/>
            <person name="Auch B."/>
            <person name="Kono T."/>
            <person name="Mallez S."/>
            <person name="Zhang Y."/>
            <person name="Obille A."/>
            <person name="Becker A."/>
            <person name="Abrahante J.E."/>
            <person name="Garbe J."/>
            <person name="Badalamenti J.P."/>
            <person name="Herman A."/>
            <person name="Mangelson H."/>
            <person name="Liachko I."/>
            <person name="Sullivan S."/>
            <person name="Sone E.D."/>
            <person name="Koren S."/>
            <person name="Silverstein K.A.T."/>
            <person name="Beckman K.B."/>
            <person name="Gohl D.M."/>
        </authorList>
    </citation>
    <scope>NUCLEOTIDE SEQUENCE</scope>
    <source>
        <strain evidence="14">Duluth1</strain>
        <tissue evidence="14">Whole animal</tissue>
    </source>
</reference>
<keyword evidence="6" id="KW-0679">Respiratory chain</keyword>
<keyword evidence="5" id="KW-0813">Transport</keyword>
<keyword evidence="15" id="KW-1185">Reference proteome</keyword>
<evidence type="ECO:0000256" key="11">
    <source>
        <dbReference type="ARBA" id="ARBA00023157"/>
    </source>
</evidence>
<evidence type="ECO:0000313" key="15">
    <source>
        <dbReference type="Proteomes" id="UP000828390"/>
    </source>
</evidence>
<feature type="region of interest" description="Disordered" evidence="13">
    <location>
        <begin position="1"/>
        <end position="29"/>
    </location>
</feature>
<gene>
    <name evidence="14" type="ORF">DPMN_092186</name>
</gene>
<organism evidence="14 15">
    <name type="scientific">Dreissena polymorpha</name>
    <name type="common">Zebra mussel</name>
    <name type="synonym">Mytilus polymorpha</name>
    <dbReference type="NCBI Taxonomy" id="45954"/>
    <lineage>
        <taxon>Eukaryota</taxon>
        <taxon>Metazoa</taxon>
        <taxon>Spiralia</taxon>
        <taxon>Lophotrochozoa</taxon>
        <taxon>Mollusca</taxon>
        <taxon>Bivalvia</taxon>
        <taxon>Autobranchia</taxon>
        <taxon>Heteroconchia</taxon>
        <taxon>Euheterodonta</taxon>
        <taxon>Imparidentia</taxon>
        <taxon>Neoheterodontei</taxon>
        <taxon>Myida</taxon>
        <taxon>Dreissenoidea</taxon>
        <taxon>Dreissenidae</taxon>
        <taxon>Dreissena</taxon>
    </lineage>
</organism>
<keyword evidence="8" id="KW-0249">Electron transport</keyword>
<keyword evidence="7" id="KW-0999">Mitochondrion inner membrane</keyword>
<comment type="function">
    <text evidence="1">Accessory subunit of the mitochondrial membrane respiratory chain NADH dehydrogenase (Complex I), that is believed not to be involved in catalysis. Complex I functions in the transfer of electrons from NADH to the respiratory chain. The immediate electron acceptor for the enzyme is believed to be ubiquinone.</text>
</comment>
<name>A0A9D4R0R0_DREPO</name>